<keyword evidence="17" id="KW-1185">Reference proteome</keyword>
<keyword evidence="4" id="KW-0276">Fatty acid metabolism</keyword>
<dbReference type="CDD" id="cd06558">
    <property type="entry name" value="crotonase-like"/>
    <property type="match status" value="1"/>
</dbReference>
<dbReference type="Pfam" id="PF00378">
    <property type="entry name" value="ECH_1"/>
    <property type="match status" value="1"/>
</dbReference>
<evidence type="ECO:0000256" key="2">
    <source>
        <dbReference type="ARBA" id="ARBA00005005"/>
    </source>
</evidence>
<comment type="subcellular location">
    <subcellularLocation>
        <location evidence="1">Peroxisome</location>
    </subcellularLocation>
</comment>
<reference evidence="16" key="1">
    <citation type="journal article" date="2023" name="Microbiol Resour">
        <title>Genome Sequences of Rhodoplanes serenus and Two Thermotolerant Strains, Rhodoplanes tepidamans and 'Rhodoplanes cryptolactis,' Further Refine the Genus.</title>
        <authorList>
            <person name="Rayyan A.A."/>
            <person name="Kyndt J.A."/>
        </authorList>
    </citation>
    <scope>NUCLEOTIDE SEQUENCE</scope>
    <source>
        <strain evidence="16">DSM 9987</strain>
    </source>
</reference>
<dbReference type="InterPro" id="IPR008927">
    <property type="entry name" value="6-PGluconate_DH-like_C_sf"/>
</dbReference>
<dbReference type="InterPro" id="IPR036291">
    <property type="entry name" value="NAD(P)-bd_dom_sf"/>
</dbReference>
<dbReference type="InterPro" id="IPR001753">
    <property type="entry name" value="Enoyl-CoA_hydra/iso"/>
</dbReference>
<keyword evidence="9" id="KW-0576">Peroxisome</keyword>
<evidence type="ECO:0000256" key="7">
    <source>
        <dbReference type="ARBA" id="ARBA00023027"/>
    </source>
</evidence>
<dbReference type="RefSeq" id="WP_272777728.1">
    <property type="nucleotide sequence ID" value="NZ_JAQQLI010000020.1"/>
</dbReference>
<proteinExistence type="predicted"/>
<dbReference type="SUPFAM" id="SSF48179">
    <property type="entry name" value="6-phosphogluconate dehydrogenase C-terminal domain-like"/>
    <property type="match status" value="2"/>
</dbReference>
<comment type="catalytic activity">
    <reaction evidence="13">
        <text>a (3S)-3-hydroxyacyl-CoA + NAD(+) = a 3-oxoacyl-CoA + NADH + H(+)</text>
        <dbReference type="Rhea" id="RHEA:22432"/>
        <dbReference type="ChEBI" id="CHEBI:15378"/>
        <dbReference type="ChEBI" id="CHEBI:57318"/>
        <dbReference type="ChEBI" id="CHEBI:57540"/>
        <dbReference type="ChEBI" id="CHEBI:57945"/>
        <dbReference type="ChEBI" id="CHEBI:90726"/>
        <dbReference type="EC" id="1.1.1.35"/>
    </reaction>
</comment>
<evidence type="ECO:0000256" key="8">
    <source>
        <dbReference type="ARBA" id="ARBA00023098"/>
    </source>
</evidence>
<dbReference type="InterPro" id="IPR006176">
    <property type="entry name" value="3-OHacyl-CoA_DH_NAD-bd"/>
</dbReference>
<sequence length="696" mass="72849">MTDLVGCRRDRDVAVITIDNPPVNALKAEVRAGLMAAIAAVQDDPDVAAVVIRCAGRTFVAGADISEFGKPPLAPLLPDVIRAVEESRKPVVAALHGTALGGGLEIALACHHRVAVPGTRMGLPEIRLGLIPGSGGTQRLPRLVGPDRAFAMVLTGDPIDAETALAEGLVDAIVADTEAAAVAFARTVAAHGAPVRTRDRTEKIAEAAAKPETREALVARHAPKADGREAPPAAVAALCAALTLPFDEGLARERALFVSLRDGDQSAAYRHLFAAEREAARLDLPAGVAARKPARAAVIGAGTMGAGIATCFANAGIPVTMVDVSPESLARGSETIRKTWAGAVARGKMTQAEMDRRLGLLATGTALADVAGSEVVVEAAIEEMTVKRDIFATLDTIVPDAVLATNTSYLDIDDIAQATTRPRQVVGLHFFSPAPVMKLVEVVRARETSPEVLATAVSLARTLGKTPVVVGVCHGFVGNRMLRVRSTEVERLLLAGALPQDIDGALTGFGFAMGPCAVGDLSGLDIAWRMRKAQGARAEIADRLCEAGRLGQKTGRGYFRYEPGSRTPLPDPEVEALIVATSQALGVARRRFSADEIVERLLLPMVNEGARILSEGIAQRAADIDVIWVNGYGFPAYRGGPMYWADRLGLAHVRDRLTAIAAETGEPSHAPAPLLVDLARAGAGFADAPRPGVTAN</sequence>
<keyword evidence="11" id="KW-0456">Lyase</keyword>
<dbReference type="PANTHER" id="PTHR23309">
    <property type="entry name" value="3-HYDROXYACYL-COA DEHYROGENASE"/>
    <property type="match status" value="1"/>
</dbReference>
<dbReference type="Proteomes" id="UP001165652">
    <property type="component" value="Unassembled WGS sequence"/>
</dbReference>
<dbReference type="SUPFAM" id="SSF51735">
    <property type="entry name" value="NAD(P)-binding Rossmann-fold domains"/>
    <property type="match status" value="1"/>
</dbReference>
<dbReference type="InterPro" id="IPR029045">
    <property type="entry name" value="ClpP/crotonase-like_dom_sf"/>
</dbReference>
<keyword evidence="10" id="KW-0413">Isomerase</keyword>
<feature type="domain" description="3-hydroxyacyl-CoA dehydrogenase NAD binding" evidence="15">
    <location>
        <begin position="296"/>
        <end position="471"/>
    </location>
</feature>
<accession>A0ABT5JB26</accession>
<evidence type="ECO:0000259" key="14">
    <source>
        <dbReference type="Pfam" id="PF00725"/>
    </source>
</evidence>
<evidence type="ECO:0000256" key="4">
    <source>
        <dbReference type="ARBA" id="ARBA00022832"/>
    </source>
</evidence>
<evidence type="ECO:0000256" key="6">
    <source>
        <dbReference type="ARBA" id="ARBA00023002"/>
    </source>
</evidence>
<dbReference type="SUPFAM" id="SSF52096">
    <property type="entry name" value="ClpP/crotonase"/>
    <property type="match status" value="1"/>
</dbReference>
<dbReference type="Pfam" id="PF02737">
    <property type="entry name" value="3HCDH_N"/>
    <property type="match status" value="1"/>
</dbReference>
<dbReference type="PANTHER" id="PTHR23309:SF49">
    <property type="entry name" value="PEROXISOMAL BIFUNCTIONAL ENZYME"/>
    <property type="match status" value="1"/>
</dbReference>
<dbReference type="Gene3D" id="1.10.1040.50">
    <property type="match status" value="1"/>
</dbReference>
<comment type="subunit">
    <text evidence="3">Monomer.</text>
</comment>
<evidence type="ECO:0000259" key="15">
    <source>
        <dbReference type="Pfam" id="PF02737"/>
    </source>
</evidence>
<feature type="domain" description="3-hydroxyacyl-CoA dehydrogenase C-terminal" evidence="14">
    <location>
        <begin position="597"/>
        <end position="682"/>
    </location>
</feature>
<dbReference type="InterPro" id="IPR006108">
    <property type="entry name" value="3HC_DH_C"/>
</dbReference>
<evidence type="ECO:0000256" key="13">
    <source>
        <dbReference type="ARBA" id="ARBA00049556"/>
    </source>
</evidence>
<evidence type="ECO:0000256" key="1">
    <source>
        <dbReference type="ARBA" id="ARBA00004275"/>
    </source>
</evidence>
<keyword evidence="12" id="KW-0511">Multifunctional enzyme</keyword>
<evidence type="ECO:0000313" key="16">
    <source>
        <dbReference type="EMBL" id="MDC7786883.1"/>
    </source>
</evidence>
<keyword evidence="5" id="KW-0442">Lipid degradation</keyword>
<evidence type="ECO:0000256" key="3">
    <source>
        <dbReference type="ARBA" id="ARBA00011245"/>
    </source>
</evidence>
<dbReference type="Gene3D" id="3.90.226.10">
    <property type="entry name" value="2-enoyl-CoA Hydratase, Chain A, domain 1"/>
    <property type="match status" value="1"/>
</dbReference>
<keyword evidence="8" id="KW-0443">Lipid metabolism</keyword>
<comment type="caution">
    <text evidence="16">The sequence shown here is derived from an EMBL/GenBank/DDBJ whole genome shotgun (WGS) entry which is preliminary data.</text>
</comment>
<evidence type="ECO:0000256" key="10">
    <source>
        <dbReference type="ARBA" id="ARBA00023235"/>
    </source>
</evidence>
<keyword evidence="7" id="KW-0520">NAD</keyword>
<dbReference type="EMBL" id="JAQQLI010000020">
    <property type="protein sequence ID" value="MDC7786883.1"/>
    <property type="molecule type" value="Genomic_DNA"/>
</dbReference>
<reference evidence="16" key="2">
    <citation type="submission" date="2023-02" db="EMBL/GenBank/DDBJ databases">
        <authorList>
            <person name="Rayyan A."/>
            <person name="Meyer T."/>
            <person name="Kyndt J.A."/>
        </authorList>
    </citation>
    <scope>NUCLEOTIDE SEQUENCE</scope>
    <source>
        <strain evidence="16">DSM 9987</strain>
    </source>
</reference>
<name>A0ABT5JB26_RHOTP</name>
<evidence type="ECO:0000313" key="17">
    <source>
        <dbReference type="Proteomes" id="UP001165652"/>
    </source>
</evidence>
<evidence type="ECO:0000256" key="9">
    <source>
        <dbReference type="ARBA" id="ARBA00023140"/>
    </source>
</evidence>
<feature type="domain" description="3-hydroxyacyl-CoA dehydrogenase C-terminal" evidence="14">
    <location>
        <begin position="475"/>
        <end position="561"/>
    </location>
</feature>
<evidence type="ECO:0000256" key="12">
    <source>
        <dbReference type="ARBA" id="ARBA00023268"/>
    </source>
</evidence>
<protein>
    <submittedName>
        <fullName evidence="16">3-hydroxyacyl-CoA dehydrogenase NAD-binding domain-containing protein</fullName>
    </submittedName>
</protein>
<dbReference type="Gene3D" id="3.40.50.720">
    <property type="entry name" value="NAD(P)-binding Rossmann-like Domain"/>
    <property type="match status" value="1"/>
</dbReference>
<evidence type="ECO:0000256" key="11">
    <source>
        <dbReference type="ARBA" id="ARBA00023239"/>
    </source>
</evidence>
<evidence type="ECO:0000256" key="5">
    <source>
        <dbReference type="ARBA" id="ARBA00022963"/>
    </source>
</evidence>
<dbReference type="Pfam" id="PF00725">
    <property type="entry name" value="3HCDH"/>
    <property type="match status" value="2"/>
</dbReference>
<keyword evidence="6" id="KW-0560">Oxidoreductase</keyword>
<comment type="pathway">
    <text evidence="2">Lipid metabolism; fatty acid beta-oxidation.</text>
</comment>
<gene>
    <name evidence="16" type="ORF">PQJ73_14410</name>
</gene>
<organism evidence="16 17">
    <name type="scientific">Rhodoplanes tepidamans</name>
    <name type="common">Rhodoplanes cryptolactis</name>
    <dbReference type="NCBI Taxonomy" id="200616"/>
    <lineage>
        <taxon>Bacteria</taxon>
        <taxon>Pseudomonadati</taxon>
        <taxon>Pseudomonadota</taxon>
        <taxon>Alphaproteobacteria</taxon>
        <taxon>Hyphomicrobiales</taxon>
        <taxon>Nitrobacteraceae</taxon>
        <taxon>Rhodoplanes</taxon>
    </lineage>
</organism>